<dbReference type="Proteomes" id="UP000515158">
    <property type="component" value="Unplaced"/>
</dbReference>
<feature type="compositionally biased region" description="Basic residues" evidence="1">
    <location>
        <begin position="433"/>
        <end position="442"/>
    </location>
</feature>
<feature type="region of interest" description="Disordered" evidence="1">
    <location>
        <begin position="686"/>
        <end position="781"/>
    </location>
</feature>
<organism evidence="4">
    <name type="scientific">Thrips palmi</name>
    <name type="common">Melon thrips</name>
    <dbReference type="NCBI Taxonomy" id="161013"/>
    <lineage>
        <taxon>Eukaryota</taxon>
        <taxon>Metazoa</taxon>
        <taxon>Ecdysozoa</taxon>
        <taxon>Arthropoda</taxon>
        <taxon>Hexapoda</taxon>
        <taxon>Insecta</taxon>
        <taxon>Pterygota</taxon>
        <taxon>Neoptera</taxon>
        <taxon>Paraneoptera</taxon>
        <taxon>Thysanoptera</taxon>
        <taxon>Terebrantia</taxon>
        <taxon>Thripoidea</taxon>
        <taxon>Thripidae</taxon>
        <taxon>Thrips</taxon>
    </lineage>
</organism>
<accession>A0A6P8ZM80</accession>
<dbReference type="PANTHER" id="PTHR23149">
    <property type="entry name" value="G PATCH DOMAIN CONTAINING PROTEIN"/>
    <property type="match status" value="1"/>
</dbReference>
<feature type="compositionally biased region" description="Polar residues" evidence="1">
    <location>
        <begin position="719"/>
        <end position="731"/>
    </location>
</feature>
<keyword evidence="3" id="KW-1185">Reference proteome</keyword>
<evidence type="ECO:0000259" key="2">
    <source>
        <dbReference type="PROSITE" id="PS50174"/>
    </source>
</evidence>
<name>A0A6P8ZM80_THRPL</name>
<feature type="region of interest" description="Disordered" evidence="1">
    <location>
        <begin position="201"/>
        <end position="247"/>
    </location>
</feature>
<proteinExistence type="predicted"/>
<protein>
    <submittedName>
        <fullName evidence="4">Uncharacterized protein LOC117644634</fullName>
    </submittedName>
</protein>
<feature type="compositionally biased region" description="Basic and acidic residues" evidence="1">
    <location>
        <begin position="202"/>
        <end position="212"/>
    </location>
</feature>
<evidence type="ECO:0000256" key="1">
    <source>
        <dbReference type="SAM" id="MobiDB-lite"/>
    </source>
</evidence>
<sequence>MSMLAEPRAKKRKYNAHSAKINANWAQETNSIGLKLIQKMGWSEGKGLGVNESGKAEPLHIAFKADNRGLGCLGLEGDIAVAQQRGFEELLANLSQENGTSDDVAKFSEERETKSLESMSEKSRARVHYHKFTRGKDLSRASSKDLACILGVPDPDSSQRKLNDDLAEVAVGPQIEYHNFQRLESRGSSVDYFNNLAKKKKAQVDRRDKVNNEEDNSSEDAALVGKENDPGNNSILDSSSKERRKSVTWGDVEVSFVSKYIKDMADTSTESVNDTSLDELQGNEAEEVRLENGYEKKSKKKKKRKDTDEPLDDTTPSNVDSVPEIVDQCPEVPQNKKKKKKKVQETEINDIFDCSSSLDNSTPTVKKKKSKDKSRKLGSLSISETTVDNANGDLGTEIGDECSEVRQNKKKKKKEMQETEINDILDCSSPPIAKKKKSKGKSGKLDESPSNLETSVDKATCDLVTEIVDGFSEDHQNKKKKKKERLEILDKSLDCSSSLEYSVVEENTPKVKKKKSKDVSGKSNESLSTLQTSVVKDNDNFVTEVSGKCLEVQKKQKKKKKDIQEAENNLDCSVDCISFVNSAAFEATSKGTNKKPEDISERLVDSPSTKKNSEDKEVKAASASSNIKTLKFKKLKRKLAHSSDNSRENIEIVNLEERKQNKSKRKQSPVEDQFIEIVEVVNLEDERANKKKRKQSPEEDQATNFAPLEKKRKGPDVELSNSSTAESNGTHALSALTLERMEKWKQRKQSKKGNSVLENKTEPVETKKNTKQRKKEGKKDEEEKIVIKLMPSLDFTSDKSIVNYNHRKLYAALGYSVKDATDKVATIVMPPTKIPGSNLDSILGYGVQCS</sequence>
<gene>
    <name evidence="4" type="primary">LOC117644634</name>
</gene>
<dbReference type="OrthoDB" id="29523at2759"/>
<dbReference type="PANTHER" id="PTHR23149:SF27">
    <property type="entry name" value="PIN2_TERF1-INTERACTING TELOMERASE INHIBITOR 1"/>
    <property type="match status" value="1"/>
</dbReference>
<dbReference type="InterPro" id="IPR000467">
    <property type="entry name" value="G_patch_dom"/>
</dbReference>
<dbReference type="InterPro" id="IPR050656">
    <property type="entry name" value="PINX1"/>
</dbReference>
<dbReference type="GO" id="GO:0010521">
    <property type="term" value="F:telomerase inhibitor activity"/>
    <property type="evidence" value="ECO:0007669"/>
    <property type="project" value="TreeGrafter"/>
</dbReference>
<feature type="region of interest" description="Disordered" evidence="1">
    <location>
        <begin position="505"/>
        <end position="531"/>
    </location>
</feature>
<feature type="compositionally biased region" description="Basic and acidic residues" evidence="1">
    <location>
        <begin position="286"/>
        <end position="296"/>
    </location>
</feature>
<dbReference type="AlphaFoldDB" id="A0A6P8ZM80"/>
<feature type="region of interest" description="Disordered" evidence="1">
    <location>
        <begin position="265"/>
        <end position="455"/>
    </location>
</feature>
<dbReference type="SMART" id="SM00443">
    <property type="entry name" value="G_patch"/>
    <property type="match status" value="1"/>
</dbReference>
<feature type="compositionally biased region" description="Polar residues" evidence="1">
    <location>
        <begin position="354"/>
        <end position="364"/>
    </location>
</feature>
<feature type="compositionally biased region" description="Basic and acidic residues" evidence="1">
    <location>
        <begin position="594"/>
        <end position="604"/>
    </location>
</feature>
<dbReference type="GO" id="GO:0003676">
    <property type="term" value="F:nucleic acid binding"/>
    <property type="evidence" value="ECO:0007669"/>
    <property type="project" value="InterPro"/>
</dbReference>
<dbReference type="GO" id="GO:0005730">
    <property type="term" value="C:nucleolus"/>
    <property type="evidence" value="ECO:0007669"/>
    <property type="project" value="TreeGrafter"/>
</dbReference>
<feature type="compositionally biased region" description="Polar residues" evidence="1">
    <location>
        <begin position="266"/>
        <end position="275"/>
    </location>
</feature>
<dbReference type="KEGG" id="tpal:117644634"/>
<feature type="domain" description="G-patch" evidence="2">
    <location>
        <begin position="29"/>
        <end position="75"/>
    </location>
</feature>
<dbReference type="PROSITE" id="PS50174">
    <property type="entry name" value="G_PATCH"/>
    <property type="match status" value="1"/>
</dbReference>
<feature type="region of interest" description="Disordered" evidence="1">
    <location>
        <begin position="588"/>
        <end position="671"/>
    </location>
</feature>
<dbReference type="RefSeq" id="XP_034240139.1">
    <property type="nucleotide sequence ID" value="XM_034384248.1"/>
</dbReference>
<feature type="compositionally biased region" description="Basic residues" evidence="1">
    <location>
        <begin position="365"/>
        <end position="376"/>
    </location>
</feature>
<dbReference type="InParanoid" id="A0A6P8ZM80"/>
<feature type="compositionally biased region" description="Basic and acidic residues" evidence="1">
    <location>
        <begin position="644"/>
        <end position="660"/>
    </location>
</feature>
<feature type="compositionally biased region" description="Basic and acidic residues" evidence="1">
    <location>
        <begin position="759"/>
        <end position="768"/>
    </location>
</feature>
<reference evidence="4" key="1">
    <citation type="submission" date="2025-08" db="UniProtKB">
        <authorList>
            <consortium name="RefSeq"/>
        </authorList>
    </citation>
    <scope>IDENTIFICATION</scope>
    <source>
        <tissue evidence="4">Total insect</tissue>
    </source>
</reference>
<evidence type="ECO:0000313" key="3">
    <source>
        <dbReference type="Proteomes" id="UP000515158"/>
    </source>
</evidence>
<evidence type="ECO:0000313" key="4">
    <source>
        <dbReference type="RefSeq" id="XP_034240139.1"/>
    </source>
</evidence>
<feature type="compositionally biased region" description="Basic residues" evidence="1">
    <location>
        <begin position="630"/>
        <end position="640"/>
    </location>
</feature>
<dbReference type="GeneID" id="117644634"/>
<dbReference type="Pfam" id="PF01585">
    <property type="entry name" value="G-patch"/>
    <property type="match status" value="1"/>
</dbReference>